<dbReference type="RefSeq" id="WP_087321119.1">
    <property type="nucleotide sequence ID" value="NZ_CP183042.1"/>
</dbReference>
<evidence type="ECO:0000313" key="2">
    <source>
        <dbReference type="Proteomes" id="UP001197958"/>
    </source>
</evidence>
<dbReference type="GO" id="GO:0016787">
    <property type="term" value="F:hydrolase activity"/>
    <property type="evidence" value="ECO:0007669"/>
    <property type="project" value="UniProtKB-KW"/>
</dbReference>
<dbReference type="PANTHER" id="PTHR41244:SF1">
    <property type="entry name" value="GLYCOSYLTRANSFERASE"/>
    <property type="match status" value="1"/>
</dbReference>
<keyword evidence="1" id="KW-0378">Hydrolase</keyword>
<dbReference type="PANTHER" id="PTHR41244">
    <property type="entry name" value="RHAMNAN SYNTHESIS F"/>
    <property type="match status" value="1"/>
</dbReference>
<dbReference type="EMBL" id="JAIWWW010000006">
    <property type="protein sequence ID" value="MCA4522154.1"/>
    <property type="molecule type" value="Genomic_DNA"/>
</dbReference>
<dbReference type="InterPro" id="IPR032719">
    <property type="entry name" value="WbsX"/>
</dbReference>
<gene>
    <name evidence="1" type="ORF">LDZ35_02855</name>
</gene>
<dbReference type="Pfam" id="PF14307">
    <property type="entry name" value="Glyco_tran_WbsX"/>
    <property type="match status" value="1"/>
</dbReference>
<protein>
    <submittedName>
        <fullName evidence="1">Glycoside hydrolase family 99-like domain-containing protein</fullName>
    </submittedName>
</protein>
<dbReference type="AlphaFoldDB" id="A0AAW4SGZ2"/>
<evidence type="ECO:0000313" key="1">
    <source>
        <dbReference type="EMBL" id="MCA4522154.1"/>
    </source>
</evidence>
<dbReference type="Gene3D" id="3.20.20.80">
    <property type="entry name" value="Glycosidases"/>
    <property type="match status" value="1"/>
</dbReference>
<accession>A0AAW4SGZ2</accession>
<dbReference type="CDD" id="cd11579">
    <property type="entry name" value="Glyco_tran_WbsX"/>
    <property type="match status" value="1"/>
</dbReference>
<reference evidence="1" key="1">
    <citation type="submission" date="2023-08" db="EMBL/GenBank/DDBJ databases">
        <title>Mucin Metabolism Genes Underlie the Key Renovations of Bacteroides xylanisolvens Genomes in Captive Great Apes.</title>
        <authorList>
            <person name="Nishida A.H."/>
        </authorList>
    </citation>
    <scope>NUCLEOTIDE SEQUENCE</scope>
    <source>
        <strain evidence="1">P19.10B</strain>
    </source>
</reference>
<dbReference type="Proteomes" id="UP001197958">
    <property type="component" value="Unassembled WGS sequence"/>
</dbReference>
<proteinExistence type="predicted"/>
<sequence length="372" mass="43111">MGNKVEIIAFYLPQFHPMPDNDEWWGKGFTEWTNVGKAKALFKGHNQPRVPADLGYYDLRLPIVREQQVELAKEAGVTAFCYWHYWFGNGKRLMADIFNEVLKTGKPDFPFCLGWANHSWYAKNWNSDGTSTNKLLIEQIYPGIDDEKMHFAFLLKAFKDPRYVKIDNKPFLLIFDPISIPEEYIQNFKRWTEGAGFDGLYLVANITSPSISKKELLARGFDVVTYQRIGGMVSPQLHKLGKVGRGLFKIYQYAKGFILKRPPRMIDYSKYYHSLITEDDQCVDVIPSIVPQWDHTPRSGWNGSLWVNSTPYFFYKHVLEALDAIKNKPQNQQILLLKSWNEWGEGNYMEPDLKNGKGYIEALKKALKKGLE</sequence>
<name>A0AAW4SGZ2_9BACE</name>
<comment type="caution">
    <text evidence="1">The sequence shown here is derived from an EMBL/GenBank/DDBJ whole genome shotgun (WGS) entry which is preliminary data.</text>
</comment>
<organism evidence="1 2">
    <name type="scientific">Bacteroides xylanisolvens</name>
    <dbReference type="NCBI Taxonomy" id="371601"/>
    <lineage>
        <taxon>Bacteria</taxon>
        <taxon>Pseudomonadati</taxon>
        <taxon>Bacteroidota</taxon>
        <taxon>Bacteroidia</taxon>
        <taxon>Bacteroidales</taxon>
        <taxon>Bacteroidaceae</taxon>
        <taxon>Bacteroides</taxon>
    </lineage>
</organism>